<feature type="transmembrane region" description="Helical" evidence="1">
    <location>
        <begin position="218"/>
        <end position="239"/>
    </location>
</feature>
<keyword evidence="1" id="KW-0812">Transmembrane</keyword>
<dbReference type="SUPFAM" id="SSF53850">
    <property type="entry name" value="Periplasmic binding protein-like II"/>
    <property type="match status" value="1"/>
</dbReference>
<sequence>MSRFRFTWSEQVQLSAYRAAGVAAMAAFWLLAAALEAKAQPLRIAVYDAAPYASVARDGSFTGASVDLWRRVAEEIGKNYQFVLVPSMEDVLRGVEQHQFDAAIGAITITTDRMARVDFSYPAHRSGVAAALPRVFGPRAAVASFSLAASELGPLFGLMVTLLFVAGIAMWLVERLEKDASKADSAVRTLRDGLYWAVVTMTTVGYGDKTPKTPLGRYIATIWMLSSLAIVSLLSASLVSRLTAEQVEGTTRVAHADLWGRRVAAATASSGAEYLEHQRIPHRNYASLQEALEALAAGREDVVINSVGALHYLVATRFSRSLRVADTLLAPAYMAVALPEHSPLKKPIDRALMRITESLEWRQVEEAYFAH</sequence>
<dbReference type="Gene3D" id="3.40.190.10">
    <property type="entry name" value="Periplasmic binding protein-like II"/>
    <property type="match status" value="3"/>
</dbReference>
<evidence type="ECO:0000259" key="2">
    <source>
        <dbReference type="SMART" id="SM00062"/>
    </source>
</evidence>
<organism evidence="3 4">
    <name type="scientific">Methylocystis bryophila</name>
    <dbReference type="NCBI Taxonomy" id="655015"/>
    <lineage>
        <taxon>Bacteria</taxon>
        <taxon>Pseudomonadati</taxon>
        <taxon>Pseudomonadota</taxon>
        <taxon>Alphaproteobacteria</taxon>
        <taxon>Hyphomicrobiales</taxon>
        <taxon>Methylocystaceae</taxon>
        <taxon>Methylocystis</taxon>
    </lineage>
</organism>
<feature type="domain" description="Solute-binding protein family 3/N-terminal" evidence="2">
    <location>
        <begin position="41"/>
        <end position="371"/>
    </location>
</feature>
<dbReference type="InterPro" id="IPR015683">
    <property type="entry name" value="Ionotropic_Glu_rcpt"/>
</dbReference>
<dbReference type="KEGG" id="mbry:B1812_17245"/>
<dbReference type="Pfam" id="PF07885">
    <property type="entry name" value="Ion_trans_2"/>
    <property type="match status" value="1"/>
</dbReference>
<dbReference type="GO" id="GO:0015276">
    <property type="term" value="F:ligand-gated monoatomic ion channel activity"/>
    <property type="evidence" value="ECO:0007669"/>
    <property type="project" value="InterPro"/>
</dbReference>
<keyword evidence="1" id="KW-1133">Transmembrane helix</keyword>
<proteinExistence type="predicted"/>
<reference evidence="3 4" key="1">
    <citation type="submission" date="2017-02" db="EMBL/GenBank/DDBJ databases">
        <authorList>
            <person name="Peterson S.W."/>
        </authorList>
    </citation>
    <scope>NUCLEOTIDE SEQUENCE [LARGE SCALE GENOMIC DNA]</scope>
    <source>
        <strain evidence="3 4">S285</strain>
    </source>
</reference>
<dbReference type="Gene3D" id="1.10.287.70">
    <property type="match status" value="1"/>
</dbReference>
<dbReference type="EMBL" id="CP019948">
    <property type="protein sequence ID" value="ARN82543.1"/>
    <property type="molecule type" value="Genomic_DNA"/>
</dbReference>
<dbReference type="RefSeq" id="WP_085772670.1">
    <property type="nucleotide sequence ID" value="NZ_AP027149.1"/>
</dbReference>
<feature type="transmembrane region" description="Helical" evidence="1">
    <location>
        <begin position="152"/>
        <end position="173"/>
    </location>
</feature>
<name>A0A1W6MY96_9HYPH</name>
<keyword evidence="4" id="KW-1185">Reference proteome</keyword>
<dbReference type="OrthoDB" id="9799090at2"/>
<dbReference type="InterPro" id="IPR001638">
    <property type="entry name" value="Solute-binding_3/MltF_N"/>
</dbReference>
<dbReference type="Pfam" id="PF00497">
    <property type="entry name" value="SBP_bac_3"/>
    <property type="match status" value="1"/>
</dbReference>
<evidence type="ECO:0000313" key="4">
    <source>
        <dbReference type="Proteomes" id="UP000193978"/>
    </source>
</evidence>
<dbReference type="PRINTS" id="PR00169">
    <property type="entry name" value="KCHANNEL"/>
</dbReference>
<dbReference type="SMART" id="SM00062">
    <property type="entry name" value="PBPb"/>
    <property type="match status" value="1"/>
</dbReference>
<evidence type="ECO:0000256" key="1">
    <source>
        <dbReference type="SAM" id="Phobius"/>
    </source>
</evidence>
<dbReference type="GO" id="GO:0016020">
    <property type="term" value="C:membrane"/>
    <property type="evidence" value="ECO:0007669"/>
    <property type="project" value="UniProtKB-SubCell"/>
</dbReference>
<dbReference type="AlphaFoldDB" id="A0A1W6MY96"/>
<dbReference type="PANTHER" id="PTHR18966">
    <property type="entry name" value="IONOTROPIC GLUTAMATE RECEPTOR"/>
    <property type="match status" value="1"/>
</dbReference>
<dbReference type="SUPFAM" id="SSF81324">
    <property type="entry name" value="Voltage-gated potassium channels"/>
    <property type="match status" value="1"/>
</dbReference>
<protein>
    <recommendedName>
        <fullName evidence="2">Solute-binding protein family 3/N-terminal domain-containing protein</fullName>
    </recommendedName>
</protein>
<gene>
    <name evidence="3" type="ORF">B1812_17245</name>
</gene>
<dbReference type="Proteomes" id="UP000193978">
    <property type="component" value="Chromosome"/>
</dbReference>
<dbReference type="InterPro" id="IPR013099">
    <property type="entry name" value="K_chnl_dom"/>
</dbReference>
<accession>A0A1W6MY96</accession>
<keyword evidence="1" id="KW-0472">Membrane</keyword>
<evidence type="ECO:0000313" key="3">
    <source>
        <dbReference type="EMBL" id="ARN82543.1"/>
    </source>
</evidence>